<dbReference type="EMBL" id="CM042047">
    <property type="protein sequence ID" value="KAI3769138.1"/>
    <property type="molecule type" value="Genomic_DNA"/>
</dbReference>
<dbReference type="Proteomes" id="UP001055879">
    <property type="component" value="Linkage Group LG01"/>
</dbReference>
<name>A0ACB9FDZ5_ARCLA</name>
<proteinExistence type="predicted"/>
<comment type="caution">
    <text evidence="1">The sequence shown here is derived from an EMBL/GenBank/DDBJ whole genome shotgun (WGS) entry which is preliminary data.</text>
</comment>
<protein>
    <submittedName>
        <fullName evidence="1">Uncharacterized protein</fullName>
    </submittedName>
</protein>
<gene>
    <name evidence="1" type="ORF">L6452_00238</name>
</gene>
<reference evidence="1 2" key="2">
    <citation type="journal article" date="2022" name="Mol. Ecol. Resour.">
        <title>The genomes of chicory, endive, great burdock and yacon provide insights into Asteraceae paleo-polyploidization history and plant inulin production.</title>
        <authorList>
            <person name="Fan W."/>
            <person name="Wang S."/>
            <person name="Wang H."/>
            <person name="Wang A."/>
            <person name="Jiang F."/>
            <person name="Liu H."/>
            <person name="Zhao H."/>
            <person name="Xu D."/>
            <person name="Zhang Y."/>
        </authorList>
    </citation>
    <scope>NUCLEOTIDE SEQUENCE [LARGE SCALE GENOMIC DNA]</scope>
    <source>
        <strain evidence="2">cv. Niubang</strain>
    </source>
</reference>
<organism evidence="1 2">
    <name type="scientific">Arctium lappa</name>
    <name type="common">Greater burdock</name>
    <name type="synonym">Lappa major</name>
    <dbReference type="NCBI Taxonomy" id="4217"/>
    <lineage>
        <taxon>Eukaryota</taxon>
        <taxon>Viridiplantae</taxon>
        <taxon>Streptophyta</taxon>
        <taxon>Embryophyta</taxon>
        <taxon>Tracheophyta</taxon>
        <taxon>Spermatophyta</taxon>
        <taxon>Magnoliopsida</taxon>
        <taxon>eudicotyledons</taxon>
        <taxon>Gunneridae</taxon>
        <taxon>Pentapetalae</taxon>
        <taxon>asterids</taxon>
        <taxon>campanulids</taxon>
        <taxon>Asterales</taxon>
        <taxon>Asteraceae</taxon>
        <taxon>Carduoideae</taxon>
        <taxon>Cardueae</taxon>
        <taxon>Arctiinae</taxon>
        <taxon>Arctium</taxon>
    </lineage>
</organism>
<keyword evidence="2" id="KW-1185">Reference proteome</keyword>
<accession>A0ACB9FDZ5</accession>
<evidence type="ECO:0000313" key="1">
    <source>
        <dbReference type="EMBL" id="KAI3769138.1"/>
    </source>
</evidence>
<evidence type="ECO:0000313" key="2">
    <source>
        <dbReference type="Proteomes" id="UP001055879"/>
    </source>
</evidence>
<reference evidence="2" key="1">
    <citation type="journal article" date="2022" name="Mol. Ecol. Resour.">
        <title>The genomes of chicory, endive, great burdock and yacon provide insights into Asteraceae palaeo-polyploidization history and plant inulin production.</title>
        <authorList>
            <person name="Fan W."/>
            <person name="Wang S."/>
            <person name="Wang H."/>
            <person name="Wang A."/>
            <person name="Jiang F."/>
            <person name="Liu H."/>
            <person name="Zhao H."/>
            <person name="Xu D."/>
            <person name="Zhang Y."/>
        </authorList>
    </citation>
    <scope>NUCLEOTIDE SEQUENCE [LARGE SCALE GENOMIC DNA]</scope>
    <source>
        <strain evidence="2">cv. Niubang</strain>
    </source>
</reference>
<sequence length="108" mass="12083">MVEEVQKAVEEAKSARDDKKQEPKESVPPPIVLRVFMHCEGCAGKLRRCLKGFDGVDNVKTDWKTHTIIVKGEKADSLKVLERIQKKSHRQVELLSGTKITAGSAEKN</sequence>